<dbReference type="EMBL" id="ML213517">
    <property type="protein sequence ID" value="TFK49040.1"/>
    <property type="molecule type" value="Genomic_DNA"/>
</dbReference>
<keyword evidence="1" id="KW-0732">Signal</keyword>
<reference evidence="2 3" key="1">
    <citation type="journal article" date="2019" name="Nat. Ecol. Evol.">
        <title>Megaphylogeny resolves global patterns of mushroom evolution.</title>
        <authorList>
            <person name="Varga T."/>
            <person name="Krizsan K."/>
            <person name="Foldi C."/>
            <person name="Dima B."/>
            <person name="Sanchez-Garcia M."/>
            <person name="Sanchez-Ramirez S."/>
            <person name="Szollosi G.J."/>
            <person name="Szarkandi J.G."/>
            <person name="Papp V."/>
            <person name="Albert L."/>
            <person name="Andreopoulos W."/>
            <person name="Angelini C."/>
            <person name="Antonin V."/>
            <person name="Barry K.W."/>
            <person name="Bougher N.L."/>
            <person name="Buchanan P."/>
            <person name="Buyck B."/>
            <person name="Bense V."/>
            <person name="Catcheside P."/>
            <person name="Chovatia M."/>
            <person name="Cooper J."/>
            <person name="Damon W."/>
            <person name="Desjardin D."/>
            <person name="Finy P."/>
            <person name="Geml J."/>
            <person name="Haridas S."/>
            <person name="Hughes K."/>
            <person name="Justo A."/>
            <person name="Karasinski D."/>
            <person name="Kautmanova I."/>
            <person name="Kiss B."/>
            <person name="Kocsube S."/>
            <person name="Kotiranta H."/>
            <person name="LaButti K.M."/>
            <person name="Lechner B.E."/>
            <person name="Liimatainen K."/>
            <person name="Lipzen A."/>
            <person name="Lukacs Z."/>
            <person name="Mihaltcheva S."/>
            <person name="Morgado L.N."/>
            <person name="Niskanen T."/>
            <person name="Noordeloos M.E."/>
            <person name="Ohm R.A."/>
            <person name="Ortiz-Santana B."/>
            <person name="Ovrebo C."/>
            <person name="Racz N."/>
            <person name="Riley R."/>
            <person name="Savchenko A."/>
            <person name="Shiryaev A."/>
            <person name="Soop K."/>
            <person name="Spirin V."/>
            <person name="Szebenyi C."/>
            <person name="Tomsovsky M."/>
            <person name="Tulloss R.E."/>
            <person name="Uehling J."/>
            <person name="Grigoriev I.V."/>
            <person name="Vagvolgyi C."/>
            <person name="Papp T."/>
            <person name="Martin F.M."/>
            <person name="Miettinen O."/>
            <person name="Hibbett D.S."/>
            <person name="Nagy L.G."/>
        </authorList>
    </citation>
    <scope>NUCLEOTIDE SEQUENCE [LARGE SCALE GENOMIC DNA]</scope>
    <source>
        <strain evidence="2 3">OMC1185</strain>
    </source>
</reference>
<dbReference type="Pfam" id="PF11937">
    <property type="entry name" value="DUF3455"/>
    <property type="match status" value="1"/>
</dbReference>
<dbReference type="AlphaFoldDB" id="A0A5C3MVB9"/>
<dbReference type="InterPro" id="IPR021851">
    <property type="entry name" value="DUF3455"/>
</dbReference>
<dbReference type="Proteomes" id="UP000305948">
    <property type="component" value="Unassembled WGS sequence"/>
</dbReference>
<keyword evidence="3" id="KW-1185">Reference proteome</keyword>
<accession>A0A5C3MVB9</accession>
<gene>
    <name evidence="2" type="ORF">OE88DRAFT_1737252</name>
</gene>
<name>A0A5C3MVB9_9AGAM</name>
<evidence type="ECO:0000256" key="1">
    <source>
        <dbReference type="SAM" id="SignalP"/>
    </source>
</evidence>
<protein>
    <submittedName>
        <fullName evidence="2">Putative malate dehydrogenase</fullName>
    </submittedName>
</protein>
<proteinExistence type="predicted"/>
<dbReference type="OrthoDB" id="1859733at2759"/>
<evidence type="ECO:0000313" key="2">
    <source>
        <dbReference type="EMBL" id="TFK49040.1"/>
    </source>
</evidence>
<feature type="signal peptide" evidence="1">
    <location>
        <begin position="1"/>
        <end position="20"/>
    </location>
</feature>
<feature type="chain" id="PRO_5023048535" evidence="1">
    <location>
        <begin position="21"/>
        <end position="206"/>
    </location>
</feature>
<dbReference type="PANTHER" id="PTHR35567:SF1">
    <property type="entry name" value="CONSERVED FUNGAL PROTEIN (AFU_ORTHOLOGUE AFUA_1G14230)"/>
    <property type="match status" value="1"/>
</dbReference>
<evidence type="ECO:0000313" key="3">
    <source>
        <dbReference type="Proteomes" id="UP000305948"/>
    </source>
</evidence>
<sequence>MSTLLAISAVIAAPSQYAGCDISAASMPMPANQTQLTLPSGALSFIALGVGVQNYTCSSAGNYTNIGAVAEVFDISCLYGTPAFHSIQNTAYDVWDKAPPSMTAQSVISMLSDLPVKMWDFTSAAYAGNAAAYAVGAKTGDMVSPDGAVDVDWLQLKVVKGALASTVYRMNTVAGQLPGSCSPGDTTVQSVKYTSKYYFFGGSIKQ</sequence>
<dbReference type="PANTHER" id="PTHR35567">
    <property type="entry name" value="MALATE DEHYDROGENASE (AFU_ORTHOLOGUE AFUA_2G13800)"/>
    <property type="match status" value="1"/>
</dbReference>
<organism evidence="2 3">
    <name type="scientific">Heliocybe sulcata</name>
    <dbReference type="NCBI Taxonomy" id="5364"/>
    <lineage>
        <taxon>Eukaryota</taxon>
        <taxon>Fungi</taxon>
        <taxon>Dikarya</taxon>
        <taxon>Basidiomycota</taxon>
        <taxon>Agaricomycotina</taxon>
        <taxon>Agaricomycetes</taxon>
        <taxon>Gloeophyllales</taxon>
        <taxon>Gloeophyllaceae</taxon>
        <taxon>Heliocybe</taxon>
    </lineage>
</organism>